<evidence type="ECO:0000256" key="7">
    <source>
        <dbReference type="SAM" id="MobiDB-lite"/>
    </source>
</evidence>
<dbReference type="InterPro" id="IPR002994">
    <property type="entry name" value="Surf1/Shy1"/>
</dbReference>
<keyword evidence="5 6" id="KW-0472">Membrane</keyword>
<dbReference type="RefSeq" id="WP_091491109.1">
    <property type="nucleotide sequence ID" value="NZ_LT629692.1"/>
</dbReference>
<evidence type="ECO:0000256" key="2">
    <source>
        <dbReference type="ARBA" id="ARBA00007165"/>
    </source>
</evidence>
<dbReference type="Proteomes" id="UP000199009">
    <property type="component" value="Chromosome I"/>
</dbReference>
<evidence type="ECO:0000313" key="9">
    <source>
        <dbReference type="Proteomes" id="UP000199009"/>
    </source>
</evidence>
<comment type="subcellular location">
    <subcellularLocation>
        <location evidence="6">Cell membrane</location>
        <topology evidence="6">Multi-pass membrane protein</topology>
    </subcellularLocation>
    <subcellularLocation>
        <location evidence="1">Membrane</location>
    </subcellularLocation>
</comment>
<dbReference type="Pfam" id="PF02104">
    <property type="entry name" value="SURF1"/>
    <property type="match status" value="1"/>
</dbReference>
<sequence length="298" mass="32420">MSRAAAPAAVRWTAYAAVAVVFAIACGFLSNWQFTRNAERSEQLALVEANYDAAPMALDDLIPPGSTLTPADQWQPVEVSGRYLNDQQLLVRNRAHGGTAAFEVLVPFQLDDGRVLLIDRGWVAPGEQQRAPDAIPGAPDGQVTVIARVRPGEQLPSSGRSADDGQVPSINLPLIADVIEPAAGERLEQSAFGILVSEDPAPTARPTALESPSEDPGPHLSYAIQWILFAIMGFVFIGYIIRTELKYRREDREDALERDEAGPPPPSSDDVPRSLRRPPRPRDRDMSDEDAILDNAGR</sequence>
<gene>
    <name evidence="8" type="ORF">SAMN04489810_2693</name>
</gene>
<keyword evidence="9" id="KW-1185">Reference proteome</keyword>
<name>A0A1G8BAG5_9MICO</name>
<reference evidence="8 9" key="1">
    <citation type="submission" date="2016-10" db="EMBL/GenBank/DDBJ databases">
        <authorList>
            <person name="de Groot N.N."/>
        </authorList>
    </citation>
    <scope>NUCLEOTIDE SEQUENCE [LARGE SCALE GENOMIC DNA]</scope>
    <source>
        <strain evidence="8 9">DSM 23142</strain>
    </source>
</reference>
<dbReference type="PROSITE" id="PS50895">
    <property type="entry name" value="SURF1"/>
    <property type="match status" value="1"/>
</dbReference>
<dbReference type="STRING" id="370764.SAMN04489810_2693"/>
<dbReference type="CDD" id="cd06662">
    <property type="entry name" value="SURF1"/>
    <property type="match status" value="1"/>
</dbReference>
<evidence type="ECO:0000256" key="6">
    <source>
        <dbReference type="RuleBase" id="RU363076"/>
    </source>
</evidence>
<proteinExistence type="inferred from homology"/>
<feature type="transmembrane region" description="Helical" evidence="6">
    <location>
        <begin position="222"/>
        <end position="241"/>
    </location>
</feature>
<dbReference type="PANTHER" id="PTHR23427:SF2">
    <property type="entry name" value="SURFEIT LOCUS PROTEIN 1"/>
    <property type="match status" value="1"/>
</dbReference>
<feature type="region of interest" description="Disordered" evidence="7">
    <location>
        <begin position="197"/>
        <end position="216"/>
    </location>
</feature>
<dbReference type="InterPro" id="IPR045214">
    <property type="entry name" value="Surf1/Surf4"/>
</dbReference>
<dbReference type="PANTHER" id="PTHR23427">
    <property type="entry name" value="SURFEIT LOCUS PROTEIN"/>
    <property type="match status" value="1"/>
</dbReference>
<evidence type="ECO:0000256" key="1">
    <source>
        <dbReference type="ARBA" id="ARBA00004370"/>
    </source>
</evidence>
<comment type="similarity">
    <text evidence="2 6">Belongs to the SURF1 family.</text>
</comment>
<dbReference type="EMBL" id="LT629692">
    <property type="protein sequence ID" value="SDH30023.1"/>
    <property type="molecule type" value="Genomic_DNA"/>
</dbReference>
<keyword evidence="6" id="KW-1003">Cell membrane</keyword>
<evidence type="ECO:0000256" key="4">
    <source>
        <dbReference type="ARBA" id="ARBA00022989"/>
    </source>
</evidence>
<keyword evidence="4 6" id="KW-1133">Transmembrane helix</keyword>
<feature type="transmembrane region" description="Helical" evidence="6">
    <location>
        <begin position="12"/>
        <end position="32"/>
    </location>
</feature>
<feature type="region of interest" description="Disordered" evidence="7">
    <location>
        <begin position="254"/>
        <end position="298"/>
    </location>
</feature>
<protein>
    <recommendedName>
        <fullName evidence="6">SURF1-like protein</fullName>
    </recommendedName>
</protein>
<dbReference type="PROSITE" id="PS51257">
    <property type="entry name" value="PROKAR_LIPOPROTEIN"/>
    <property type="match status" value="1"/>
</dbReference>
<keyword evidence="3 6" id="KW-0812">Transmembrane</keyword>
<evidence type="ECO:0000256" key="3">
    <source>
        <dbReference type="ARBA" id="ARBA00022692"/>
    </source>
</evidence>
<evidence type="ECO:0000313" key="8">
    <source>
        <dbReference type="EMBL" id="SDH30023.1"/>
    </source>
</evidence>
<dbReference type="GO" id="GO:0005886">
    <property type="term" value="C:plasma membrane"/>
    <property type="evidence" value="ECO:0007669"/>
    <property type="project" value="UniProtKB-SubCell"/>
</dbReference>
<dbReference type="OrthoDB" id="9807214at2"/>
<organism evidence="8 9">
    <name type="scientific">Microbacterium pygmaeum</name>
    <dbReference type="NCBI Taxonomy" id="370764"/>
    <lineage>
        <taxon>Bacteria</taxon>
        <taxon>Bacillati</taxon>
        <taxon>Actinomycetota</taxon>
        <taxon>Actinomycetes</taxon>
        <taxon>Micrococcales</taxon>
        <taxon>Microbacteriaceae</taxon>
        <taxon>Microbacterium</taxon>
    </lineage>
</organism>
<accession>A0A1G8BAG5</accession>
<dbReference type="AlphaFoldDB" id="A0A1G8BAG5"/>
<evidence type="ECO:0000256" key="5">
    <source>
        <dbReference type="ARBA" id="ARBA00023136"/>
    </source>
</evidence>